<evidence type="ECO:0000256" key="1">
    <source>
        <dbReference type="ARBA" id="ARBA00004651"/>
    </source>
</evidence>
<feature type="transmembrane region" description="Helical" evidence="10">
    <location>
        <begin position="203"/>
        <end position="224"/>
    </location>
</feature>
<evidence type="ECO:0000256" key="2">
    <source>
        <dbReference type="ARBA" id="ARBA00007379"/>
    </source>
</evidence>
<keyword evidence="4" id="KW-1003">Cell membrane</keyword>
<dbReference type="InterPro" id="IPR003838">
    <property type="entry name" value="ABC3_permease_C"/>
</dbReference>
<dbReference type="STRING" id="1802668.A2831_00340"/>
<dbReference type="Proteomes" id="UP000177507">
    <property type="component" value="Unassembled WGS sequence"/>
</dbReference>
<dbReference type="InterPro" id="IPR004513">
    <property type="entry name" value="FtsX"/>
</dbReference>
<dbReference type="Pfam" id="PF02687">
    <property type="entry name" value="FtsX"/>
    <property type="match status" value="1"/>
</dbReference>
<evidence type="ECO:0000256" key="4">
    <source>
        <dbReference type="ARBA" id="ARBA00022475"/>
    </source>
</evidence>
<evidence type="ECO:0000313" key="13">
    <source>
        <dbReference type="EMBL" id="OGN05112.1"/>
    </source>
</evidence>
<evidence type="ECO:0000259" key="12">
    <source>
        <dbReference type="Pfam" id="PF18075"/>
    </source>
</evidence>
<keyword evidence="8 10" id="KW-0472">Membrane</keyword>
<gene>
    <name evidence="13" type="ORF">A2831_00340</name>
</gene>
<evidence type="ECO:0000256" key="9">
    <source>
        <dbReference type="ARBA" id="ARBA00023306"/>
    </source>
</evidence>
<dbReference type="GO" id="GO:0005886">
    <property type="term" value="C:plasma membrane"/>
    <property type="evidence" value="ECO:0007669"/>
    <property type="project" value="UniProtKB-SubCell"/>
</dbReference>
<dbReference type="Pfam" id="PF18075">
    <property type="entry name" value="FtsX_ECD"/>
    <property type="match status" value="1"/>
</dbReference>
<evidence type="ECO:0000256" key="5">
    <source>
        <dbReference type="ARBA" id="ARBA00022618"/>
    </source>
</evidence>
<dbReference type="Gene3D" id="3.30.70.3040">
    <property type="match status" value="1"/>
</dbReference>
<dbReference type="EMBL" id="MGJI01000013">
    <property type="protein sequence ID" value="OGN05112.1"/>
    <property type="molecule type" value="Genomic_DNA"/>
</dbReference>
<sequence length="273" mass="30178">MALALILFLGLLTIQFLTSQVVATLQDKIDISAYFKTDATEDQVLKIKSDVSVLPEIESVVYVSRDQALSDFRARHAQDELIQESLDQLEDNPLAASLNIKTRDTSQYASIAKFLEESPLSSVIDKISFYENRGVIERVESIANGVKSWGFGAVLLLALIAMLVTFNTVRLTIYNQKQEIEIMRLVGASNWHIRGPYLTEGGLYGLFASIIALAVFYPAVYLVSDKVYSFIPSVNLFGYFLTSMSQIVLMVIGLGIALGAVSSAIAIRKHLRV</sequence>
<evidence type="ECO:0000256" key="6">
    <source>
        <dbReference type="ARBA" id="ARBA00022692"/>
    </source>
</evidence>
<comment type="similarity">
    <text evidence="2">Belongs to the ABC-4 integral membrane protein family. FtsX subfamily.</text>
</comment>
<keyword evidence="5" id="KW-0132">Cell division</keyword>
<protein>
    <recommendedName>
        <fullName evidence="3">Cell division protein FtsX</fullName>
    </recommendedName>
</protein>
<keyword evidence="6 10" id="KW-0812">Transmembrane</keyword>
<feature type="domain" description="FtsX extracellular" evidence="12">
    <location>
        <begin position="30"/>
        <end position="118"/>
    </location>
</feature>
<dbReference type="PANTHER" id="PTHR47755">
    <property type="entry name" value="CELL DIVISION PROTEIN FTSX"/>
    <property type="match status" value="1"/>
</dbReference>
<evidence type="ECO:0000256" key="10">
    <source>
        <dbReference type="SAM" id="Phobius"/>
    </source>
</evidence>
<evidence type="ECO:0000256" key="8">
    <source>
        <dbReference type="ARBA" id="ARBA00023136"/>
    </source>
</evidence>
<dbReference type="AlphaFoldDB" id="A0A1F8EW82"/>
<reference evidence="13 14" key="1">
    <citation type="journal article" date="2016" name="Nat. Commun.">
        <title>Thousands of microbial genomes shed light on interconnected biogeochemical processes in an aquifer system.</title>
        <authorList>
            <person name="Anantharaman K."/>
            <person name="Brown C.T."/>
            <person name="Hug L.A."/>
            <person name="Sharon I."/>
            <person name="Castelle C.J."/>
            <person name="Probst A.J."/>
            <person name="Thomas B.C."/>
            <person name="Singh A."/>
            <person name="Wilkins M.J."/>
            <person name="Karaoz U."/>
            <person name="Brodie E.L."/>
            <person name="Williams K.H."/>
            <person name="Hubbard S.S."/>
            <person name="Banfield J.F."/>
        </authorList>
    </citation>
    <scope>NUCLEOTIDE SEQUENCE [LARGE SCALE GENOMIC DNA]</scope>
</reference>
<feature type="domain" description="ABC3 transporter permease C-terminal" evidence="11">
    <location>
        <begin position="153"/>
        <end position="269"/>
    </location>
</feature>
<evidence type="ECO:0000256" key="7">
    <source>
        <dbReference type="ARBA" id="ARBA00022989"/>
    </source>
</evidence>
<evidence type="ECO:0000313" key="14">
    <source>
        <dbReference type="Proteomes" id="UP000177507"/>
    </source>
</evidence>
<comment type="subcellular location">
    <subcellularLocation>
        <location evidence="1">Cell membrane</location>
        <topology evidence="1">Multi-pass membrane protein</topology>
    </subcellularLocation>
</comment>
<organism evidence="13 14">
    <name type="scientific">Candidatus Yanofskybacteria bacterium RIFCSPHIGHO2_01_FULL_44_17</name>
    <dbReference type="NCBI Taxonomy" id="1802668"/>
    <lineage>
        <taxon>Bacteria</taxon>
        <taxon>Candidatus Yanofskyibacteriota</taxon>
    </lineage>
</organism>
<evidence type="ECO:0000259" key="11">
    <source>
        <dbReference type="Pfam" id="PF02687"/>
    </source>
</evidence>
<comment type="caution">
    <text evidence="13">The sequence shown here is derived from an EMBL/GenBank/DDBJ whole genome shotgun (WGS) entry which is preliminary data.</text>
</comment>
<keyword evidence="9" id="KW-0131">Cell cycle</keyword>
<accession>A0A1F8EW82</accession>
<dbReference type="PIRSF" id="PIRSF003097">
    <property type="entry name" value="FtsX"/>
    <property type="match status" value="1"/>
</dbReference>
<evidence type="ECO:0000256" key="3">
    <source>
        <dbReference type="ARBA" id="ARBA00021907"/>
    </source>
</evidence>
<keyword evidence="7 10" id="KW-1133">Transmembrane helix</keyword>
<name>A0A1F8EW82_9BACT</name>
<feature type="transmembrane region" description="Helical" evidence="10">
    <location>
        <begin position="244"/>
        <end position="267"/>
    </location>
</feature>
<dbReference type="PANTHER" id="PTHR47755:SF1">
    <property type="entry name" value="CELL DIVISION PROTEIN FTSX"/>
    <property type="match status" value="1"/>
</dbReference>
<proteinExistence type="inferred from homology"/>
<dbReference type="GO" id="GO:0051301">
    <property type="term" value="P:cell division"/>
    <property type="evidence" value="ECO:0007669"/>
    <property type="project" value="UniProtKB-KW"/>
</dbReference>
<dbReference type="InterPro" id="IPR040690">
    <property type="entry name" value="FtsX_ECD"/>
</dbReference>
<feature type="transmembrane region" description="Helical" evidence="10">
    <location>
        <begin position="149"/>
        <end position="169"/>
    </location>
</feature>